<keyword evidence="2" id="KW-0964">Secreted</keyword>
<dbReference type="SUPFAM" id="SSF69304">
    <property type="entry name" value="Tricorn protease N-terminal domain"/>
    <property type="match status" value="1"/>
</dbReference>
<dbReference type="InterPro" id="IPR031325">
    <property type="entry name" value="RHS_repeat"/>
</dbReference>
<dbReference type="InterPro" id="IPR006530">
    <property type="entry name" value="YD"/>
</dbReference>
<dbReference type="PANTHER" id="PTHR32305:SF15">
    <property type="entry name" value="PROTEIN RHSA-RELATED"/>
    <property type="match status" value="1"/>
</dbReference>
<keyword evidence="8" id="KW-1185">Reference proteome</keyword>
<dbReference type="EMBL" id="BMKR01000015">
    <property type="protein sequence ID" value="GGF88191.1"/>
    <property type="molecule type" value="Genomic_DNA"/>
</dbReference>
<dbReference type="InterPro" id="IPR056823">
    <property type="entry name" value="TEN-like_YD-shell"/>
</dbReference>
<accession>A0A917CI41</accession>
<dbReference type="Gene3D" id="2.180.10.10">
    <property type="entry name" value="RHS repeat-associated core"/>
    <property type="match status" value="3"/>
</dbReference>
<dbReference type="Pfam" id="PF25023">
    <property type="entry name" value="TEN_YD-shell"/>
    <property type="match status" value="1"/>
</dbReference>
<dbReference type="RefSeq" id="WP_189027414.1">
    <property type="nucleotide sequence ID" value="NZ_BMKR01000015.1"/>
</dbReference>
<dbReference type="Proteomes" id="UP000637643">
    <property type="component" value="Unassembled WGS sequence"/>
</dbReference>
<dbReference type="InterPro" id="IPR027797">
    <property type="entry name" value="PT-TG_dom"/>
</dbReference>
<evidence type="ECO:0000259" key="6">
    <source>
        <dbReference type="Pfam" id="PF25023"/>
    </source>
</evidence>
<proteinExistence type="predicted"/>
<dbReference type="GO" id="GO:0005576">
    <property type="term" value="C:extracellular region"/>
    <property type="evidence" value="ECO:0007669"/>
    <property type="project" value="UniProtKB-SubCell"/>
</dbReference>
<organism evidence="7 8">
    <name type="scientific">Paenibacillus albidus</name>
    <dbReference type="NCBI Taxonomy" id="2041023"/>
    <lineage>
        <taxon>Bacteria</taxon>
        <taxon>Bacillati</taxon>
        <taxon>Bacillota</taxon>
        <taxon>Bacilli</taxon>
        <taxon>Bacillales</taxon>
        <taxon>Paenibacillaceae</taxon>
        <taxon>Paenibacillus</taxon>
    </lineage>
</organism>
<evidence type="ECO:0000313" key="7">
    <source>
        <dbReference type="EMBL" id="GGF88191.1"/>
    </source>
</evidence>
<comment type="caution">
    <text evidence="7">The sequence shown here is derived from an EMBL/GenBank/DDBJ whole genome shotgun (WGS) entry which is preliminary data.</text>
</comment>
<dbReference type="NCBIfam" id="TIGR01643">
    <property type="entry name" value="YD_repeat_2x"/>
    <property type="match status" value="14"/>
</dbReference>
<keyword evidence="3" id="KW-0677">Repeat</keyword>
<evidence type="ECO:0000259" key="4">
    <source>
        <dbReference type="Pfam" id="PF14449"/>
    </source>
</evidence>
<evidence type="ECO:0000259" key="5">
    <source>
        <dbReference type="Pfam" id="PF20148"/>
    </source>
</evidence>
<feature type="domain" description="Pre-toxin TG" evidence="4">
    <location>
        <begin position="2685"/>
        <end position="2756"/>
    </location>
</feature>
<dbReference type="CDD" id="cd12871">
    <property type="entry name" value="Bacuni_01323_like"/>
    <property type="match status" value="1"/>
</dbReference>
<evidence type="ECO:0000313" key="8">
    <source>
        <dbReference type="Proteomes" id="UP000637643"/>
    </source>
</evidence>
<dbReference type="SUPFAM" id="SSF69322">
    <property type="entry name" value="Tricorn protease domain 2"/>
    <property type="match status" value="1"/>
</dbReference>
<name>A0A917CI41_9BACL</name>
<dbReference type="Pfam" id="PF20148">
    <property type="entry name" value="DUF6531"/>
    <property type="match status" value="1"/>
</dbReference>
<evidence type="ECO:0000256" key="3">
    <source>
        <dbReference type="ARBA" id="ARBA00022737"/>
    </source>
</evidence>
<evidence type="ECO:0000256" key="2">
    <source>
        <dbReference type="ARBA" id="ARBA00022525"/>
    </source>
</evidence>
<dbReference type="PANTHER" id="PTHR32305">
    <property type="match status" value="1"/>
</dbReference>
<dbReference type="NCBIfam" id="TIGR03696">
    <property type="entry name" value="Rhs_assc_core"/>
    <property type="match status" value="1"/>
</dbReference>
<reference evidence="7" key="2">
    <citation type="submission" date="2020-09" db="EMBL/GenBank/DDBJ databases">
        <authorList>
            <person name="Sun Q."/>
            <person name="Zhou Y."/>
        </authorList>
    </citation>
    <scope>NUCLEOTIDE SEQUENCE</scope>
    <source>
        <strain evidence="7">CGMCC 1.16134</strain>
    </source>
</reference>
<dbReference type="Pfam" id="PF14449">
    <property type="entry name" value="PT-TG"/>
    <property type="match status" value="1"/>
</dbReference>
<dbReference type="InterPro" id="IPR045351">
    <property type="entry name" value="DUF6531"/>
</dbReference>
<evidence type="ECO:0000256" key="1">
    <source>
        <dbReference type="ARBA" id="ARBA00004613"/>
    </source>
</evidence>
<dbReference type="InterPro" id="IPR050708">
    <property type="entry name" value="T6SS_VgrG/RHS"/>
</dbReference>
<protein>
    <submittedName>
        <fullName evidence="7">Uncharacterized protein</fullName>
    </submittedName>
</protein>
<sequence>MNRKRIWHSVVAGLVILALVFISTPTKTNAAATTSYQISPGESALITSTYTTTTSIYVKGPSFDYVKYYDDGEVAYLGQKETSDTYSATAGQRLIVTNTSAGTVTVETKTRALNMSWTGAPALIKKWLAPGQSLTAYNNSAATETINVGGDNDYADYDGAGTLLSYATEDTGGNMTIPAGERSAVTNRDTAGYEVFGAYEIFNFIDRSTPAAFHWTLQPGETMQAASHATKNFNIRFHPNFYEYALYNNAGELDSYGKSTNSLRTLSPLERLVVTNYLDNPMEIKGPYDGFTVSARTLPAMFSDTLHSGESLRIQNTGDKAYTLDLEGSYDFAEYNAAGEVVGYGQETITGTNSIAAGGYIVVTESGTGTVEVVGPHDGFQFTDSAYPALYTRTVTAGESLEAANGTSGAAGIEFNGTFDYALYNNPGSIKSYYAGRSLGELNIPDAERVAFTNVGSTSEEIYAPYAAFTFSSRSHPVTFHRTLAPGETIRADNLTLLSFPVAVSGQHHYVVYDNGNEVSEFGRPVEADSYSIDDTESLIVTDSGLANMTVSGPYDAFLVSDRTVPALNKIYLPEGSSLRLSNLSPALFSLDLEGTHDQASYMENGALRSFDRKRTLGSLSMFNGERLTITGAGSTPLQVITPYDVTQVQTSETPALALRTLAPGQSAQLANTSTQTKNIEMTGTHDMMEYTTAGIPNIYTQDRTLSYKSLSAGESAAVENRDIKTIDVYGAYELFTASDRINPVTFKRTLSAGQSLDLKNSSAKLFTVYADGLYDFAQYDGTGDASDADREYALHSKIVAIENRLAVTAAASSVTLEGPFDVFTVTARTSPALFEYALSPRESIEAVYTGTAQGDVHMTGEYDYSLRTPEGSVNTYARNQRMSSKEPVDAGQRIAVENSAEAGIVVYGAYDVFQASRRVHPVTFHQSLAPGESMEAVNNAAKLFYLYPSGIHDAVQFDSAGEVDGIGRASSSGTKSMEAGSRIAITNADTVPILVEGSFDIYTVTNRANPALFITSLQPEASMEARYTGTTEADIKMTGAYDYATYDNAGTFEQYGHHYTTVLTQKVEAGKRVAVQNSDEAAIEVYGAYDLFQTQSRVNPVTFIRTLAANENIELHARTSKQLSLYFEGPFDYARYSGNGGVESYNTGYSAVSLQLQGDDKLAVSATQVQPVTVSGSYDGFRLTSRNERAVTVATLQAGESNSVRNISPDSFGVKISGVYDYQIYDLSGTMDSFGNDSSLASRTLGSTKRIVITGTEAGHVTVSVPTDAVRATDGSDSEFVKGLEIGESMEAVNRTGVSASLIVSGKYDLAIYDGAGKPSSFARETSSAAISIPGGYRAVLTSRQTGGTVVSGSQAAFQIADQANPALNIVKPGQGKTVQIKNISTGTWKLSADGTANWASYSGSGAVLDYGLESEASGFTLTPSERLNVTQPLLDGLALWGPFDAMQTETVDHPALDQGELKADGLLSALNQTSTAQTLKVEGAFSYLIGQGSEQTGQSPLTVPAGASALLRNTDTADIQVYAPYGLFQLEDQGEGTVPISGIGAAGQIAKLDPADYDPQSFHSDPVDTATGAQIINRTLLTAHGAVPIPFQAQYHSLLTGEGALGTGWSHNFAIRLSRDSSGDHVRVHWNDFRSNLFVRGANGTFASSDTAARLDSLTENPDGSYVLKRNDGTAYQFTAAGLLSSLSEHTGLQLVFTYTPTGQLTGVVDPLTDAALNFAYNAKGKVAAVSDQAGREVAFAYDPEGRLSQITDAGAKLTLYTYDSKNRVVSATSEGLQLFKNVFDSEGRVVEQRDAVTGSEPTRFAYSETAGQLVTTITDRNGNTQKRTHDAKYQLLSVEDELGRTTTYAYDNYGNRISVTNTLNQTATYTFDVRSNLLGAKDHTGNTIQMTYDTDNNLLTATGPDGSTVVNTYDSNNRLLTVKDPESGTTRYTYDANGLLLSAADPLSGISHYSYTGNRLTGMQNAAGESVAFSYDSAGRLVSQTDADGNESKVVYNADDQLVSESDPLGNSESYKYDRQGFLAAATDALGNITSYIYDGNGNITAVVNALDETMNLSYDGEGRLERLADPLGNVMTFSNDAAGNLLTETNAAGETVRYVYDALNRLTEAYDAANIKVYAASYDNAGNLETLTDALNQTRTQVYDDLNRLTAVIDPLQRTTSFSYDNLNRLTTVTDPLQGQASRSFDALSRITGVTDPNANTTGYTYDLVGRLTGETDASGGNHTYAYNALGRLAQETNGRNQVTAYHYDANGRLTQFTDPAGSVTYTYDANGNVTGIADGSGKALTRVFDKLDRVEQYTDEEGNTLRYTYDAAGNLTILTYPDGKTVTYTYDAAGRMKTVTDWDSRVTTYGYDSNGQLISTQRPDGTVETRTYDPNGQLASLTDKSTDGSVIYTASYLYDAAGNVVTETVNGPQTVTSNVYGSGLGIDINGPGLSPDTEQLTVADAAMTYAADNRLNAYNGSAVLYDADGNMTLGPLLGSMQAYTYDARNRLTEAGGVNYGYNNENARTSVTVNGITTQYVINPHAVLSQVLMEQDGQGQAKAWYVYGLGLLGREDAGGNYQTYHYDRRGSTVALTNDSGLVTDSYTYGNYGEALDHQGASEQPFRYNGREGVMTDENGLYYMRARYYNPDIKRFVNRDVVTGTISSAQTLNRYAYVNGNPISYVDPFGLSRDGDSIWMQGASFLADLTPGLGTVKGFQQAFTGTNYVTGGQLSVADRWSEGIGSAMSIIPIPGMKYVGKYGTEGAVWAGKGIGKLLGLGAKKGTGKARTEIIDLYRAVGPDEYYDIMDKQIFRAGPYSYDGKQFGLNFDEVLKLTDFLKDSSAIIKVKLPRSIFDELDHTPVDKMILKSGSVTVQPDKYDIFNQSILEIKHEF</sequence>
<dbReference type="Gene3D" id="3.90.930.1">
    <property type="match status" value="1"/>
</dbReference>
<dbReference type="Pfam" id="PF05593">
    <property type="entry name" value="RHS_repeat"/>
    <property type="match status" value="7"/>
</dbReference>
<dbReference type="InterPro" id="IPR022385">
    <property type="entry name" value="Rhs_assc_core"/>
</dbReference>
<feature type="domain" description="DUF6531" evidence="5">
    <location>
        <begin position="1567"/>
        <end position="1639"/>
    </location>
</feature>
<comment type="subcellular location">
    <subcellularLocation>
        <location evidence="1">Secreted</location>
    </subcellularLocation>
</comment>
<feature type="domain" description="Teneurin-like YD-shell" evidence="6">
    <location>
        <begin position="1862"/>
        <end position="2004"/>
    </location>
</feature>
<gene>
    <name evidence="7" type="ORF">GCM10010912_36820</name>
</gene>
<reference evidence="7" key="1">
    <citation type="journal article" date="2014" name="Int. J. Syst. Evol. Microbiol.">
        <title>Complete genome sequence of Corynebacterium casei LMG S-19264T (=DSM 44701T), isolated from a smear-ripened cheese.</title>
        <authorList>
            <consortium name="US DOE Joint Genome Institute (JGI-PGF)"/>
            <person name="Walter F."/>
            <person name="Albersmeier A."/>
            <person name="Kalinowski J."/>
            <person name="Ruckert C."/>
        </authorList>
    </citation>
    <scope>NUCLEOTIDE SEQUENCE</scope>
    <source>
        <strain evidence="7">CGMCC 1.16134</strain>
    </source>
</reference>